<dbReference type="InterPro" id="IPR007138">
    <property type="entry name" value="ABM_dom"/>
</dbReference>
<comment type="caution">
    <text evidence="3">The sequence shown here is derived from an EMBL/GenBank/DDBJ whole genome shotgun (WGS) entry which is preliminary data.</text>
</comment>
<evidence type="ECO:0000313" key="3">
    <source>
        <dbReference type="EMBL" id="MCQ8832184.1"/>
    </source>
</evidence>
<dbReference type="RefSeq" id="WP_257633079.1">
    <property type="nucleotide sequence ID" value="NZ_JANIIC010000030.1"/>
</dbReference>
<dbReference type="GO" id="GO:0004497">
    <property type="term" value="F:monooxygenase activity"/>
    <property type="evidence" value="ECO:0007669"/>
    <property type="project" value="UniProtKB-KW"/>
</dbReference>
<dbReference type="InterPro" id="IPR011008">
    <property type="entry name" value="Dimeric_a/b-barrel"/>
</dbReference>
<sequence length="101" mass="11119">MRAGHAPATPRSSRGRSRRACGSQPATLVNTFVVPDGQLDKAIDVWRQDSLIMKAQPGFVFAQLHRGIGDAHVLTNMAVWESLTALKDAFMNEEFQNTLPL</sequence>
<proteinExistence type="predicted"/>
<evidence type="ECO:0000259" key="2">
    <source>
        <dbReference type="Pfam" id="PF03992"/>
    </source>
</evidence>
<dbReference type="Pfam" id="PF03992">
    <property type="entry name" value="ABM"/>
    <property type="match status" value="1"/>
</dbReference>
<name>A0A9X2RXR4_STRMQ</name>
<gene>
    <name evidence="3" type="ORF">NQU54_24725</name>
</gene>
<feature type="region of interest" description="Disordered" evidence="1">
    <location>
        <begin position="1"/>
        <end position="23"/>
    </location>
</feature>
<dbReference type="SUPFAM" id="SSF54909">
    <property type="entry name" value="Dimeric alpha+beta barrel"/>
    <property type="match status" value="1"/>
</dbReference>
<keyword evidence="4" id="KW-1185">Reference proteome</keyword>
<evidence type="ECO:0000256" key="1">
    <source>
        <dbReference type="SAM" id="MobiDB-lite"/>
    </source>
</evidence>
<dbReference type="AlphaFoldDB" id="A0A9X2RXR4"/>
<keyword evidence="3" id="KW-0503">Monooxygenase</keyword>
<protein>
    <submittedName>
        <fullName evidence="3">Antibiotic biosynthesis monooxygenase</fullName>
    </submittedName>
</protein>
<feature type="domain" description="ABM" evidence="2">
    <location>
        <begin position="27"/>
        <end position="98"/>
    </location>
</feature>
<dbReference type="Gene3D" id="3.30.70.100">
    <property type="match status" value="1"/>
</dbReference>
<dbReference type="EMBL" id="JANIIC010000030">
    <property type="protein sequence ID" value="MCQ8832184.1"/>
    <property type="molecule type" value="Genomic_DNA"/>
</dbReference>
<organism evidence="3 4">
    <name type="scientific">Streptomyces malaysiensis subsp. samsunensis</name>
    <dbReference type="NCBI Taxonomy" id="459658"/>
    <lineage>
        <taxon>Bacteria</taxon>
        <taxon>Bacillati</taxon>
        <taxon>Actinomycetota</taxon>
        <taxon>Actinomycetes</taxon>
        <taxon>Kitasatosporales</taxon>
        <taxon>Streptomycetaceae</taxon>
        <taxon>Streptomyces</taxon>
        <taxon>Streptomyces violaceusniger group</taxon>
    </lineage>
</organism>
<keyword evidence="3" id="KW-0560">Oxidoreductase</keyword>
<evidence type="ECO:0000313" key="4">
    <source>
        <dbReference type="Proteomes" id="UP001142400"/>
    </source>
</evidence>
<accession>A0A9X2RXR4</accession>
<dbReference type="Proteomes" id="UP001142400">
    <property type="component" value="Unassembled WGS sequence"/>
</dbReference>
<reference evidence="3" key="1">
    <citation type="submission" date="2022-06" db="EMBL/GenBank/DDBJ databases">
        <title>WGS of actinobacteria.</title>
        <authorList>
            <person name="Thawai C."/>
        </authorList>
    </citation>
    <scope>NUCLEOTIDE SEQUENCE</scope>
    <source>
        <strain evidence="3">DSM 42010</strain>
    </source>
</reference>